<proteinExistence type="predicted"/>
<name>A0A139L3X6_BACOV</name>
<dbReference type="SUPFAM" id="SSF46689">
    <property type="entry name" value="Homeodomain-like"/>
    <property type="match status" value="1"/>
</dbReference>
<reference evidence="6" key="2">
    <citation type="submission" date="2022-10" db="EMBL/GenBank/DDBJ databases">
        <title>Human gut microbiome strain richness.</title>
        <authorList>
            <person name="Chen-Liaw A."/>
        </authorList>
    </citation>
    <scope>NUCLEOTIDE SEQUENCE</scope>
    <source>
        <strain evidence="6">BSD2780120875st1_E1_BSD2780120875_150330</strain>
    </source>
</reference>
<reference evidence="5 7" key="1">
    <citation type="journal article" date="2019" name="Nat. Med.">
        <title>A library of human gut bacterial isolates paired with longitudinal multiomics data enables mechanistic microbiome research.</title>
        <authorList>
            <person name="Poyet M."/>
            <person name="Groussin M."/>
            <person name="Gibbons S.M."/>
            <person name="Avila-Pacheco J."/>
            <person name="Jiang X."/>
            <person name="Kearney S.M."/>
            <person name="Perrotta A.R."/>
            <person name="Berdy B."/>
            <person name="Zhao S."/>
            <person name="Lieberman T.D."/>
            <person name="Swanson P.K."/>
            <person name="Smith M."/>
            <person name="Roesemann S."/>
            <person name="Alexander J.E."/>
            <person name="Rich S.A."/>
            <person name="Livny J."/>
            <person name="Vlamakis H."/>
            <person name="Clish C."/>
            <person name="Bullock K."/>
            <person name="Deik A."/>
            <person name="Scott J."/>
            <person name="Pierce K.A."/>
            <person name="Xavier R.J."/>
            <person name="Alm E.J."/>
        </authorList>
    </citation>
    <scope>NUCLEOTIDE SEQUENCE [LARGE SCALE GENOMIC DNA]</scope>
    <source>
        <strain evidence="5 7">BIOML-A14</strain>
    </source>
</reference>
<keyword evidence="3" id="KW-1133">Transmembrane helix</keyword>
<sequence>MKLRNAEKRLLIAVSQIIENEGFSKIGVNKIAKQAKCDKVLIYRYFGGLEGLLAAWAKDNDFYTLAYQAYSERVTKAESSEDIIKLTQTVLLKQLNFLRTNKLMQELLAWELSGNSTFRSIQDERERNGFKLQEELEKKLGKESKDVRMFITILIASINYIVLATRQYRIFNGIDFSNPEAWELCKQTIYKYIRALFENILK</sequence>
<keyword evidence="1 2" id="KW-0238">DNA-binding</keyword>
<dbReference type="Pfam" id="PF00440">
    <property type="entry name" value="TetR_N"/>
    <property type="match status" value="1"/>
</dbReference>
<evidence type="ECO:0000256" key="1">
    <source>
        <dbReference type="ARBA" id="ARBA00023125"/>
    </source>
</evidence>
<feature type="transmembrane region" description="Helical" evidence="3">
    <location>
        <begin position="147"/>
        <end position="165"/>
    </location>
</feature>
<evidence type="ECO:0000313" key="6">
    <source>
        <dbReference type="EMBL" id="MDC2744335.1"/>
    </source>
</evidence>
<dbReference type="Proteomes" id="UP001219389">
    <property type="component" value="Unassembled WGS sequence"/>
</dbReference>
<dbReference type="AlphaFoldDB" id="A0A139L3X6"/>
<keyword evidence="3" id="KW-0472">Membrane</keyword>
<dbReference type="GO" id="GO:0003677">
    <property type="term" value="F:DNA binding"/>
    <property type="evidence" value="ECO:0007669"/>
    <property type="project" value="UniProtKB-UniRule"/>
</dbReference>
<dbReference type="PROSITE" id="PS50977">
    <property type="entry name" value="HTH_TETR_2"/>
    <property type="match status" value="1"/>
</dbReference>
<dbReference type="InterPro" id="IPR001647">
    <property type="entry name" value="HTH_TetR"/>
</dbReference>
<evidence type="ECO:0000313" key="5">
    <source>
        <dbReference type="EMBL" id="KAA4660506.1"/>
    </source>
</evidence>
<protein>
    <submittedName>
        <fullName evidence="5">TetR/AcrR family transcriptional regulator</fullName>
    </submittedName>
</protein>
<dbReference type="InterPro" id="IPR009057">
    <property type="entry name" value="Homeodomain-like_sf"/>
</dbReference>
<organism evidence="5 7">
    <name type="scientific">Bacteroides ovatus</name>
    <dbReference type="NCBI Taxonomy" id="28116"/>
    <lineage>
        <taxon>Bacteria</taxon>
        <taxon>Pseudomonadati</taxon>
        <taxon>Bacteroidota</taxon>
        <taxon>Bacteroidia</taxon>
        <taxon>Bacteroidales</taxon>
        <taxon>Bacteroidaceae</taxon>
        <taxon>Bacteroides</taxon>
    </lineage>
</organism>
<accession>A0A139L3X6</accession>
<evidence type="ECO:0000313" key="7">
    <source>
        <dbReference type="Proteomes" id="UP000435985"/>
    </source>
</evidence>
<dbReference type="Gene3D" id="1.10.357.10">
    <property type="entry name" value="Tetracycline Repressor, domain 2"/>
    <property type="match status" value="1"/>
</dbReference>
<keyword evidence="3" id="KW-0812">Transmembrane</keyword>
<dbReference type="EMBL" id="JAQNZF010000030">
    <property type="protein sequence ID" value="MDC2744335.1"/>
    <property type="molecule type" value="Genomic_DNA"/>
</dbReference>
<comment type="caution">
    <text evidence="5">The sequence shown here is derived from an EMBL/GenBank/DDBJ whole genome shotgun (WGS) entry which is preliminary data.</text>
</comment>
<gene>
    <name evidence="5" type="ORF">F3B98_26505</name>
    <name evidence="6" type="ORF">PO382_19135</name>
</gene>
<evidence type="ECO:0000256" key="2">
    <source>
        <dbReference type="PROSITE-ProRule" id="PRU00335"/>
    </source>
</evidence>
<feature type="domain" description="HTH tetR-type" evidence="4">
    <location>
        <begin position="4"/>
        <end position="64"/>
    </location>
</feature>
<dbReference type="RefSeq" id="WP_004310582.1">
    <property type="nucleotide sequence ID" value="NZ_CAXTIO010000015.1"/>
</dbReference>
<evidence type="ECO:0000256" key="3">
    <source>
        <dbReference type="SAM" id="Phobius"/>
    </source>
</evidence>
<feature type="DNA-binding region" description="H-T-H motif" evidence="2">
    <location>
        <begin position="27"/>
        <end position="46"/>
    </location>
</feature>
<dbReference type="Proteomes" id="UP000435985">
    <property type="component" value="Unassembled WGS sequence"/>
</dbReference>
<evidence type="ECO:0000259" key="4">
    <source>
        <dbReference type="PROSITE" id="PS50977"/>
    </source>
</evidence>
<dbReference type="EMBL" id="VWFO01000077">
    <property type="protein sequence ID" value="KAA4660506.1"/>
    <property type="molecule type" value="Genomic_DNA"/>
</dbReference>